<proteinExistence type="predicted"/>
<protein>
    <submittedName>
        <fullName evidence="1">Uncharacterized protein</fullName>
    </submittedName>
</protein>
<evidence type="ECO:0000313" key="2">
    <source>
        <dbReference type="Proteomes" id="UP001060215"/>
    </source>
</evidence>
<accession>A0ACC0IR19</accession>
<evidence type="ECO:0000313" key="1">
    <source>
        <dbReference type="EMBL" id="KAI8027533.1"/>
    </source>
</evidence>
<gene>
    <name evidence="1" type="ORF">LOK49_LG02G02086</name>
</gene>
<organism evidence="1 2">
    <name type="scientific">Camellia lanceoleosa</name>
    <dbReference type="NCBI Taxonomy" id="1840588"/>
    <lineage>
        <taxon>Eukaryota</taxon>
        <taxon>Viridiplantae</taxon>
        <taxon>Streptophyta</taxon>
        <taxon>Embryophyta</taxon>
        <taxon>Tracheophyta</taxon>
        <taxon>Spermatophyta</taxon>
        <taxon>Magnoliopsida</taxon>
        <taxon>eudicotyledons</taxon>
        <taxon>Gunneridae</taxon>
        <taxon>Pentapetalae</taxon>
        <taxon>asterids</taxon>
        <taxon>Ericales</taxon>
        <taxon>Theaceae</taxon>
        <taxon>Camellia</taxon>
    </lineage>
</organism>
<dbReference type="Proteomes" id="UP001060215">
    <property type="component" value="Chromosome 3"/>
</dbReference>
<keyword evidence="2" id="KW-1185">Reference proteome</keyword>
<name>A0ACC0IR19_9ERIC</name>
<dbReference type="EMBL" id="CM045760">
    <property type="protein sequence ID" value="KAI8027533.1"/>
    <property type="molecule type" value="Genomic_DNA"/>
</dbReference>
<sequence>MMNDIVVFTFRQLISAIANENAFRCPYENIVQMSDTGASSGGSRWTRYCERKKQEALAMLSKRKCGMNMTGRVLFKQPKVVSRSPRKSGKPRLNFRSNVARIIKLVYAVNLREVHLAHLRTTPFWIMFEAILNNQLDHTEFRKGDDLIVHIVKSYSVREGKFVLGGRGVDVTDDDMKLLFGLQGGSAFLDMTPRPRPVSDFVQRRCPGTSRITAKLVLTHELVMQAHEMAILEGRGLMGDMNVGLVEDDGVKETGVAGSGFARVKVEEGECDAV</sequence>
<comment type="caution">
    <text evidence="1">The sequence shown here is derived from an EMBL/GenBank/DDBJ whole genome shotgun (WGS) entry which is preliminary data.</text>
</comment>
<reference evidence="1 2" key="1">
    <citation type="journal article" date="2022" name="Plant J.">
        <title>Chromosome-level genome of Camellia lanceoleosa provides a valuable resource for understanding genome evolution and self-incompatibility.</title>
        <authorList>
            <person name="Gong W."/>
            <person name="Xiao S."/>
            <person name="Wang L."/>
            <person name="Liao Z."/>
            <person name="Chang Y."/>
            <person name="Mo W."/>
            <person name="Hu G."/>
            <person name="Li W."/>
            <person name="Zhao G."/>
            <person name="Zhu H."/>
            <person name="Hu X."/>
            <person name="Ji K."/>
            <person name="Xiang X."/>
            <person name="Song Q."/>
            <person name="Yuan D."/>
            <person name="Jin S."/>
            <person name="Zhang L."/>
        </authorList>
    </citation>
    <scope>NUCLEOTIDE SEQUENCE [LARGE SCALE GENOMIC DNA]</scope>
    <source>
        <strain evidence="1">SQ_2022a</strain>
    </source>
</reference>